<proteinExistence type="predicted"/>
<organism evidence="2 3">
    <name type="scientific">SAR324 cluster bacterium</name>
    <dbReference type="NCBI Taxonomy" id="2024889"/>
    <lineage>
        <taxon>Bacteria</taxon>
        <taxon>Deltaproteobacteria</taxon>
        <taxon>SAR324 cluster</taxon>
    </lineage>
</organism>
<comment type="caution">
    <text evidence="2">The sequence shown here is derived from an EMBL/GenBank/DDBJ whole genome shotgun (WGS) entry which is preliminary data.</text>
</comment>
<name>A0A2A4TBQ7_9DELT</name>
<dbReference type="AlphaFoldDB" id="A0A2A4TBQ7"/>
<evidence type="ECO:0000313" key="2">
    <source>
        <dbReference type="EMBL" id="PCI30759.1"/>
    </source>
</evidence>
<reference evidence="3" key="1">
    <citation type="submission" date="2017-08" db="EMBL/GenBank/DDBJ databases">
        <title>A dynamic microbial community with high functional redundancy inhabits the cold, oxic subseafloor aquifer.</title>
        <authorList>
            <person name="Tully B.J."/>
            <person name="Wheat C.G."/>
            <person name="Glazer B.T."/>
            <person name="Huber J.A."/>
        </authorList>
    </citation>
    <scope>NUCLEOTIDE SEQUENCE [LARGE SCALE GENOMIC DNA]</scope>
</reference>
<dbReference type="InterPro" id="IPR009081">
    <property type="entry name" value="PP-bd_ACP"/>
</dbReference>
<evidence type="ECO:0000313" key="3">
    <source>
        <dbReference type="Proteomes" id="UP000218113"/>
    </source>
</evidence>
<protein>
    <recommendedName>
        <fullName evidence="1">Carrier domain-containing protein</fullName>
    </recommendedName>
</protein>
<dbReference type="InterPro" id="IPR036736">
    <property type="entry name" value="ACP-like_sf"/>
</dbReference>
<evidence type="ECO:0000259" key="1">
    <source>
        <dbReference type="PROSITE" id="PS50075"/>
    </source>
</evidence>
<accession>A0A2A4TBQ7</accession>
<sequence>MEAIKTDLIEYLSSALLVDFSSSEVTNNTNLFQSKLIDSYGLVELVGYLEEKYNFRLSISEITNKEFSSVSGIATILEHRISGGGE</sequence>
<dbReference type="EMBL" id="NVSR01000002">
    <property type="protein sequence ID" value="PCI30759.1"/>
    <property type="molecule type" value="Genomic_DNA"/>
</dbReference>
<dbReference type="Pfam" id="PF00550">
    <property type="entry name" value="PP-binding"/>
    <property type="match status" value="1"/>
</dbReference>
<feature type="domain" description="Carrier" evidence="1">
    <location>
        <begin position="1"/>
        <end position="81"/>
    </location>
</feature>
<dbReference type="SUPFAM" id="SSF47336">
    <property type="entry name" value="ACP-like"/>
    <property type="match status" value="1"/>
</dbReference>
<dbReference type="PROSITE" id="PS50075">
    <property type="entry name" value="CARRIER"/>
    <property type="match status" value="1"/>
</dbReference>
<dbReference type="Proteomes" id="UP000218113">
    <property type="component" value="Unassembled WGS sequence"/>
</dbReference>
<gene>
    <name evidence="2" type="ORF">COB67_01000</name>
</gene>
<dbReference type="Gene3D" id="1.10.1200.10">
    <property type="entry name" value="ACP-like"/>
    <property type="match status" value="1"/>
</dbReference>